<name>A0A921IM47_9ACTN</name>
<dbReference type="CDD" id="cd19499">
    <property type="entry name" value="RecA-like_ClpB_Hsp104-like"/>
    <property type="match status" value="1"/>
</dbReference>
<feature type="domain" description="AAA+ ATPase" evidence="11">
    <location>
        <begin position="258"/>
        <end position="412"/>
    </location>
</feature>
<dbReference type="AlphaFoldDB" id="A0A921IM47"/>
<reference evidence="13" key="2">
    <citation type="submission" date="2021-09" db="EMBL/GenBank/DDBJ databases">
        <authorList>
            <person name="Gilroy R."/>
        </authorList>
    </citation>
    <scope>NUCLEOTIDE SEQUENCE</scope>
    <source>
        <strain evidence="13">ChiGjej2B2-7701</strain>
    </source>
</reference>
<evidence type="ECO:0000256" key="8">
    <source>
        <dbReference type="ARBA" id="ARBA00023186"/>
    </source>
</evidence>
<dbReference type="SUPFAM" id="SSF52540">
    <property type="entry name" value="P-loop containing nucleoside triphosphate hydrolases"/>
    <property type="match status" value="2"/>
</dbReference>
<evidence type="ECO:0000256" key="4">
    <source>
        <dbReference type="ARBA" id="ARBA00022741"/>
    </source>
</evidence>
<dbReference type="SMART" id="SM00382">
    <property type="entry name" value="AAA"/>
    <property type="match status" value="1"/>
</dbReference>
<dbReference type="InterPro" id="IPR027417">
    <property type="entry name" value="P-loop_NTPase"/>
</dbReference>
<dbReference type="GO" id="GO:0034605">
    <property type="term" value="P:cellular response to heat"/>
    <property type="evidence" value="ECO:0007669"/>
    <property type="project" value="TreeGrafter"/>
</dbReference>
<dbReference type="GO" id="GO:0005524">
    <property type="term" value="F:ATP binding"/>
    <property type="evidence" value="ECO:0007669"/>
    <property type="project" value="UniProtKB-KW"/>
</dbReference>
<dbReference type="Pfam" id="PF17871">
    <property type="entry name" value="AAA_lid_9"/>
    <property type="match status" value="1"/>
</dbReference>
<organism evidence="13 14">
    <name type="scientific">Collinsella ihumii</name>
    <dbReference type="NCBI Taxonomy" id="1720204"/>
    <lineage>
        <taxon>Bacteria</taxon>
        <taxon>Bacillati</taxon>
        <taxon>Actinomycetota</taxon>
        <taxon>Coriobacteriia</taxon>
        <taxon>Coriobacteriales</taxon>
        <taxon>Coriobacteriaceae</taxon>
        <taxon>Collinsella</taxon>
    </lineage>
</organism>
<dbReference type="Pfam" id="PF07724">
    <property type="entry name" value="AAA_2"/>
    <property type="match status" value="1"/>
</dbReference>
<dbReference type="Pfam" id="PF10431">
    <property type="entry name" value="ClpB_D2-small"/>
    <property type="match status" value="1"/>
</dbReference>
<evidence type="ECO:0000256" key="9">
    <source>
        <dbReference type="ARBA" id="ARBA00026057"/>
    </source>
</evidence>
<dbReference type="SMART" id="SM01086">
    <property type="entry name" value="ClpB_D2-small"/>
    <property type="match status" value="1"/>
</dbReference>
<evidence type="ECO:0000256" key="10">
    <source>
        <dbReference type="SAM" id="Coils"/>
    </source>
</evidence>
<gene>
    <name evidence="13" type="ORF">K8U80_00315</name>
</gene>
<evidence type="ECO:0000256" key="6">
    <source>
        <dbReference type="ARBA" id="ARBA00023016"/>
    </source>
</evidence>
<dbReference type="PRINTS" id="PR00300">
    <property type="entry name" value="CLPPROTEASEA"/>
</dbReference>
<dbReference type="InterPro" id="IPR001270">
    <property type="entry name" value="ClpA/B"/>
</dbReference>
<keyword evidence="6" id="KW-0346">Stress response</keyword>
<feature type="domain" description="Clp ATPase C-terminal" evidence="12">
    <location>
        <begin position="426"/>
        <end position="514"/>
    </location>
</feature>
<evidence type="ECO:0000256" key="7">
    <source>
        <dbReference type="ARBA" id="ARBA00023054"/>
    </source>
</evidence>
<dbReference type="InterPro" id="IPR050130">
    <property type="entry name" value="ClpA_ClpB"/>
</dbReference>
<reference evidence="13" key="1">
    <citation type="journal article" date="2021" name="PeerJ">
        <title>Extensive microbial diversity within the chicken gut microbiome revealed by metagenomics and culture.</title>
        <authorList>
            <person name="Gilroy R."/>
            <person name="Ravi A."/>
            <person name="Getino M."/>
            <person name="Pursley I."/>
            <person name="Horton D.L."/>
            <person name="Alikhan N.F."/>
            <person name="Baker D."/>
            <person name="Gharbi K."/>
            <person name="Hall N."/>
            <person name="Watson M."/>
            <person name="Adriaenssens E.M."/>
            <person name="Foster-Nyarko E."/>
            <person name="Jarju S."/>
            <person name="Secka A."/>
            <person name="Antonio M."/>
            <person name="Oren A."/>
            <person name="Chaudhuri R.R."/>
            <person name="La Ragione R."/>
            <person name="Hildebrand F."/>
            <person name="Pallen M.J."/>
        </authorList>
    </citation>
    <scope>NUCLEOTIDE SEQUENCE</scope>
    <source>
        <strain evidence="13">ChiGjej2B2-7701</strain>
    </source>
</reference>
<dbReference type="Gene3D" id="1.10.8.60">
    <property type="match status" value="1"/>
</dbReference>
<dbReference type="InterPro" id="IPR019489">
    <property type="entry name" value="Clp_ATPase_C"/>
</dbReference>
<dbReference type="InterPro" id="IPR041546">
    <property type="entry name" value="ClpA/ClpB_AAA_lid"/>
</dbReference>
<comment type="similarity">
    <text evidence="2">Belongs to the ClpA/ClpB family.</text>
</comment>
<feature type="non-terminal residue" evidence="13">
    <location>
        <position position="1"/>
    </location>
</feature>
<keyword evidence="7 10" id="KW-0175">Coiled coil</keyword>
<evidence type="ECO:0000256" key="2">
    <source>
        <dbReference type="ARBA" id="ARBA00008675"/>
    </source>
</evidence>
<accession>A0A921IM47</accession>
<comment type="subcellular location">
    <subcellularLocation>
        <location evidence="1">Cytoplasm</location>
    </subcellularLocation>
</comment>
<dbReference type="EMBL" id="DYVF01000002">
    <property type="protein sequence ID" value="HJG29825.1"/>
    <property type="molecule type" value="Genomic_DNA"/>
</dbReference>
<evidence type="ECO:0000256" key="3">
    <source>
        <dbReference type="ARBA" id="ARBA00022737"/>
    </source>
</evidence>
<dbReference type="InterPro" id="IPR003959">
    <property type="entry name" value="ATPase_AAA_core"/>
</dbReference>
<dbReference type="Proteomes" id="UP000746751">
    <property type="component" value="Unassembled WGS sequence"/>
</dbReference>
<dbReference type="Gene3D" id="3.40.50.300">
    <property type="entry name" value="P-loop containing nucleotide triphosphate hydrolases"/>
    <property type="match status" value="2"/>
</dbReference>
<dbReference type="FunFam" id="3.40.50.300:FF:000025">
    <property type="entry name" value="ATP-dependent Clp protease subunit"/>
    <property type="match status" value="1"/>
</dbReference>
<dbReference type="GO" id="GO:0005737">
    <property type="term" value="C:cytoplasm"/>
    <property type="evidence" value="ECO:0007669"/>
    <property type="project" value="UniProtKB-SubCell"/>
</dbReference>
<dbReference type="PANTHER" id="PTHR11638:SF18">
    <property type="entry name" value="HEAT SHOCK PROTEIN 104"/>
    <property type="match status" value="1"/>
</dbReference>
<keyword evidence="8" id="KW-0143">Chaperone</keyword>
<protein>
    <submittedName>
        <fullName evidence="13">AAA family ATPase</fullName>
    </submittedName>
</protein>
<keyword evidence="3" id="KW-0677">Repeat</keyword>
<dbReference type="GO" id="GO:0016887">
    <property type="term" value="F:ATP hydrolysis activity"/>
    <property type="evidence" value="ECO:0007669"/>
    <property type="project" value="InterPro"/>
</dbReference>
<dbReference type="PANTHER" id="PTHR11638">
    <property type="entry name" value="ATP-DEPENDENT CLP PROTEASE"/>
    <property type="match status" value="1"/>
</dbReference>
<comment type="caution">
    <text evidence="13">The sequence shown here is derived from an EMBL/GenBank/DDBJ whole genome shotgun (WGS) entry which is preliminary data.</text>
</comment>
<evidence type="ECO:0000259" key="12">
    <source>
        <dbReference type="SMART" id="SM01086"/>
    </source>
</evidence>
<feature type="coiled-coil region" evidence="10">
    <location>
        <begin position="97"/>
        <end position="148"/>
    </location>
</feature>
<evidence type="ECO:0000259" key="11">
    <source>
        <dbReference type="SMART" id="SM00382"/>
    </source>
</evidence>
<evidence type="ECO:0000256" key="1">
    <source>
        <dbReference type="ARBA" id="ARBA00004496"/>
    </source>
</evidence>
<dbReference type="FunFam" id="3.40.50.300:FF:000120">
    <property type="entry name" value="ATP-dependent chaperone ClpB"/>
    <property type="match status" value="1"/>
</dbReference>
<comment type="subunit">
    <text evidence="9">Homohexamer. The oligomerization is ATP-dependent.</text>
</comment>
<proteinExistence type="inferred from homology"/>
<evidence type="ECO:0000256" key="5">
    <source>
        <dbReference type="ARBA" id="ARBA00022840"/>
    </source>
</evidence>
<dbReference type="InterPro" id="IPR003593">
    <property type="entry name" value="AAA+_ATPase"/>
</dbReference>
<keyword evidence="4" id="KW-0547">Nucleotide-binding</keyword>
<keyword evidence="5" id="KW-0067">ATP-binding</keyword>
<evidence type="ECO:0000313" key="14">
    <source>
        <dbReference type="Proteomes" id="UP000746751"/>
    </source>
</evidence>
<sequence length="533" mass="58523">DTVTILRGLKDKYEAHHKVAITDSALVAAASLSARFISGRQLPDKAIDLIDEAASRQRMELDSSPESLDILRRQVDRLKMEELALAGSEDPGALARLDSVRSQLADRTEQMDELAARWEREKAGLNLVGDLKAQLEQLRMQADRAQREGDLTAASKILYGDIPALKEQLREAEAQEGREQGEDERPMVADHVGPDDIADVVSAWTGIPAGRLMQGETEKLLRMETLIGKRLIGQERAVAEVSDAVRRARAGISDPDRPTGSFLFLGPTGVGKTELAKALATCLFDDERALVRIDMSEYMEKFSVQRLIGAPPGYVGYDEGGQLTEAVRRRPYSVILLDEMEKAHPDVFNILLQVLDDGRLTDGQGRQVSFKNTIIIMTSNVGSAAIAELSGKDDEAMKREVDEAMRQTFRPEFLNRIDDIVVFHPLGMAQIDKIVDIQLADVRNRLAKERMTLEVTPAAKQMLAVGGLDPVFGARPLKRLIQTEVVDTIAEAIIDGAVSEGDRILVDVDTDGTFFVAQDATGPAATYEVPDGE</sequence>
<evidence type="ECO:0000313" key="13">
    <source>
        <dbReference type="EMBL" id="HJG29825.1"/>
    </source>
</evidence>